<gene>
    <name evidence="2" type="ORF">EVAR_30549_1</name>
</gene>
<name>A0A4C1VP99_EUMVA</name>
<evidence type="ECO:0000313" key="2">
    <source>
        <dbReference type="EMBL" id="GBP40491.1"/>
    </source>
</evidence>
<organism evidence="2 3">
    <name type="scientific">Eumeta variegata</name>
    <name type="common">Bagworm moth</name>
    <name type="synonym">Eumeta japonica</name>
    <dbReference type="NCBI Taxonomy" id="151549"/>
    <lineage>
        <taxon>Eukaryota</taxon>
        <taxon>Metazoa</taxon>
        <taxon>Ecdysozoa</taxon>
        <taxon>Arthropoda</taxon>
        <taxon>Hexapoda</taxon>
        <taxon>Insecta</taxon>
        <taxon>Pterygota</taxon>
        <taxon>Neoptera</taxon>
        <taxon>Endopterygota</taxon>
        <taxon>Lepidoptera</taxon>
        <taxon>Glossata</taxon>
        <taxon>Ditrysia</taxon>
        <taxon>Tineoidea</taxon>
        <taxon>Psychidae</taxon>
        <taxon>Oiketicinae</taxon>
        <taxon>Eumeta</taxon>
    </lineage>
</organism>
<reference evidence="2 3" key="1">
    <citation type="journal article" date="2019" name="Commun. Biol.">
        <title>The bagworm genome reveals a unique fibroin gene that provides high tensile strength.</title>
        <authorList>
            <person name="Kono N."/>
            <person name="Nakamura H."/>
            <person name="Ohtoshi R."/>
            <person name="Tomita M."/>
            <person name="Numata K."/>
            <person name="Arakawa K."/>
        </authorList>
    </citation>
    <scope>NUCLEOTIDE SEQUENCE [LARGE SCALE GENOMIC DNA]</scope>
</reference>
<evidence type="ECO:0000256" key="1">
    <source>
        <dbReference type="SAM" id="MobiDB-lite"/>
    </source>
</evidence>
<feature type="compositionally biased region" description="Polar residues" evidence="1">
    <location>
        <begin position="1"/>
        <end position="12"/>
    </location>
</feature>
<keyword evidence="3" id="KW-1185">Reference proteome</keyword>
<evidence type="ECO:0000313" key="3">
    <source>
        <dbReference type="Proteomes" id="UP000299102"/>
    </source>
</evidence>
<proteinExistence type="predicted"/>
<dbReference type="Proteomes" id="UP000299102">
    <property type="component" value="Unassembled WGS sequence"/>
</dbReference>
<comment type="caution">
    <text evidence="2">The sequence shown here is derived from an EMBL/GenBank/DDBJ whole genome shotgun (WGS) entry which is preliminary data.</text>
</comment>
<sequence length="87" mass="9405">MEESGVDNNAGISNEHAVSRRAGRAEGEGRGGAASIFYLHVHTTISDPVRLLPCFTMELCHGKYEDSARCALESAARNFDSIATDYT</sequence>
<dbReference type="EMBL" id="BGZK01000382">
    <property type="protein sequence ID" value="GBP40491.1"/>
    <property type="molecule type" value="Genomic_DNA"/>
</dbReference>
<feature type="region of interest" description="Disordered" evidence="1">
    <location>
        <begin position="1"/>
        <end position="28"/>
    </location>
</feature>
<dbReference type="AlphaFoldDB" id="A0A4C1VP99"/>
<accession>A0A4C1VP99</accession>
<protein>
    <submittedName>
        <fullName evidence="2">Uncharacterized protein</fullName>
    </submittedName>
</protein>